<accession>A0A7E4V4E3</accession>
<evidence type="ECO:0000313" key="1">
    <source>
        <dbReference type="Proteomes" id="UP000492821"/>
    </source>
</evidence>
<evidence type="ECO:0000313" key="2">
    <source>
        <dbReference type="WBParaSite" id="Pan_g16444.t1"/>
    </source>
</evidence>
<dbReference type="WBParaSite" id="Pan_g16444.t1">
    <property type="protein sequence ID" value="Pan_g16444.t1"/>
    <property type="gene ID" value="Pan_g16444"/>
</dbReference>
<name>A0A7E4V4E3_PANRE</name>
<reference evidence="1" key="1">
    <citation type="journal article" date="2013" name="Genetics">
        <title>The draft genome and transcriptome of Panagrellus redivivus are shaped by the harsh demands of a free-living lifestyle.</title>
        <authorList>
            <person name="Srinivasan J."/>
            <person name="Dillman A.R."/>
            <person name="Macchietto M.G."/>
            <person name="Heikkinen L."/>
            <person name="Lakso M."/>
            <person name="Fracchia K.M."/>
            <person name="Antoshechkin I."/>
            <person name="Mortazavi A."/>
            <person name="Wong G."/>
            <person name="Sternberg P.W."/>
        </authorList>
    </citation>
    <scope>NUCLEOTIDE SEQUENCE [LARGE SCALE GENOMIC DNA]</scope>
    <source>
        <strain evidence="1">MT8872</strain>
    </source>
</reference>
<proteinExistence type="predicted"/>
<protein>
    <submittedName>
        <fullName evidence="2">IgGFc_binding domain-containing protein</fullName>
    </submittedName>
</protein>
<dbReference type="Proteomes" id="UP000492821">
    <property type="component" value="Unassembled WGS sequence"/>
</dbReference>
<organism evidence="1 2">
    <name type="scientific">Panagrellus redivivus</name>
    <name type="common">Microworm</name>
    <dbReference type="NCBI Taxonomy" id="6233"/>
    <lineage>
        <taxon>Eukaryota</taxon>
        <taxon>Metazoa</taxon>
        <taxon>Ecdysozoa</taxon>
        <taxon>Nematoda</taxon>
        <taxon>Chromadorea</taxon>
        <taxon>Rhabditida</taxon>
        <taxon>Tylenchina</taxon>
        <taxon>Panagrolaimomorpha</taxon>
        <taxon>Panagrolaimoidea</taxon>
        <taxon>Panagrolaimidae</taxon>
        <taxon>Panagrellus</taxon>
    </lineage>
</organism>
<reference evidence="2" key="2">
    <citation type="submission" date="2020-10" db="UniProtKB">
        <authorList>
            <consortium name="WormBaseParasite"/>
        </authorList>
    </citation>
    <scope>IDENTIFICATION</scope>
</reference>
<keyword evidence="1" id="KW-1185">Reference proteome</keyword>
<sequence>MFGPTLSLYILISIIPCILGIETFPIFGSQFTGLITITENNEKSVIDFTLDKDIPPKAEFQIYATAIPFKNGASNICKTAISPNKLVLNSRKLEKVSLKPADLWGHTVAFFVDKKLDACTTLFPSERSIYHATLGDVGGIIFAFPLHDVIRLVINTSSNTSLDLSIATDCSTDASEPIFTQHIGEHNAIVDVQLNDTQSLDDLFVVVSKDKENQKCEQFRKILEHTAEANGLIITQNSIFHAPKVIGKPSNEIKITDNCEGRHQKPIRIVHGFSSEMQILGDKSVLFKSIVNSKNCNRLLPGTSFPLKVASVFNPISGNVYLIDAATGVFVASDLQDVYGYQKENVTISLSNESVSSTACLGFVETSSALSVAVQDGDKNNNTIVFHPNLVHSSFENIRSIKVDLGWTKVCSNTTLLEKGSIESIATLRTHNIASSRREATLHISDYPLLGRSILKVTSSAKSDKVQLHARPIDLSVDPSPPCSETIIGSVVPLPALKKAFSQDESITITQSNGLIRSTLGRTVSTASACGTLRPVQTDLSTHLAFFNDTVKGFVKLSIPNALSKFIPAQVDYDLHNPTTKTSEAIDWEIVSMNGGVCQGAIIYDPFRILDNDPKGHAMGQVGKISQLHTQTKTHFNIPEFYFENSNNLYIRLKFDNKTICAPLKEYNSVSFLYATMSLSENATLSRLRDEIAENISVNPAQVAVDYTREFHGGQCSTFTVTASLTPEQQMNFTAVFDTKARRFLNGKHSICFEHSTIPLISGTNSNVRLSVVMSIHVLFCVLYNFM</sequence>
<dbReference type="AlphaFoldDB" id="A0A7E4V4E3"/>